<keyword evidence="2" id="KW-1185">Reference proteome</keyword>
<proteinExistence type="predicted"/>
<accession>A0ABQ4F3P0</accession>
<evidence type="ECO:0000313" key="2">
    <source>
        <dbReference type="Proteomes" id="UP000621500"/>
    </source>
</evidence>
<organism evidence="1 2">
    <name type="scientific">Plantactinospora mayteni</name>
    <dbReference type="NCBI Taxonomy" id="566021"/>
    <lineage>
        <taxon>Bacteria</taxon>
        <taxon>Bacillati</taxon>
        <taxon>Actinomycetota</taxon>
        <taxon>Actinomycetes</taxon>
        <taxon>Micromonosporales</taxon>
        <taxon>Micromonosporaceae</taxon>
        <taxon>Plantactinospora</taxon>
    </lineage>
</organism>
<gene>
    <name evidence="1" type="ORF">Pma05_80800</name>
</gene>
<dbReference type="Proteomes" id="UP000621500">
    <property type="component" value="Unassembled WGS sequence"/>
</dbReference>
<sequence length="55" mass="5973">MIGADVMTVVPSLTFGGYESVVGFAERQTLWSYALWFGTVALGPRRMPPGQIDPV</sequence>
<protein>
    <submittedName>
        <fullName evidence="1">Uncharacterized protein</fullName>
    </submittedName>
</protein>
<evidence type="ECO:0000313" key="1">
    <source>
        <dbReference type="EMBL" id="GIH01508.1"/>
    </source>
</evidence>
<reference evidence="1 2" key="1">
    <citation type="submission" date="2021-01" db="EMBL/GenBank/DDBJ databases">
        <title>Whole genome shotgun sequence of Plantactinospora mayteni NBRC 109088.</title>
        <authorList>
            <person name="Komaki H."/>
            <person name="Tamura T."/>
        </authorList>
    </citation>
    <scope>NUCLEOTIDE SEQUENCE [LARGE SCALE GENOMIC DNA]</scope>
    <source>
        <strain evidence="1 2">NBRC 109088</strain>
    </source>
</reference>
<name>A0ABQ4F3P0_9ACTN</name>
<dbReference type="EMBL" id="BONX01000073">
    <property type="protein sequence ID" value="GIH01508.1"/>
    <property type="molecule type" value="Genomic_DNA"/>
</dbReference>
<comment type="caution">
    <text evidence="1">The sequence shown here is derived from an EMBL/GenBank/DDBJ whole genome shotgun (WGS) entry which is preliminary data.</text>
</comment>